<dbReference type="EMBL" id="KL363192">
    <property type="protein sequence ID" value="KFD56646.1"/>
    <property type="molecule type" value="Genomic_DNA"/>
</dbReference>
<accession>A0A085NBH8</accession>
<gene>
    <name evidence="1" type="ORF">M513_02322</name>
    <name evidence="2" type="ORF">M514_02322</name>
</gene>
<name>A0A085NBH8_9BILA</name>
<dbReference type="Proteomes" id="UP000030758">
    <property type="component" value="Unassembled WGS sequence"/>
</dbReference>
<proteinExistence type="predicted"/>
<keyword evidence="3" id="KW-1185">Reference proteome</keyword>
<dbReference type="EMBL" id="KL367520">
    <property type="protein sequence ID" value="KFD66824.1"/>
    <property type="molecule type" value="Genomic_DNA"/>
</dbReference>
<dbReference type="PANTHER" id="PTHR45913">
    <property type="entry name" value="EPM2A-INTERACTING PROTEIN 1"/>
    <property type="match status" value="1"/>
</dbReference>
<evidence type="ECO:0000313" key="2">
    <source>
        <dbReference type="EMBL" id="KFD66824.1"/>
    </source>
</evidence>
<dbReference type="Proteomes" id="UP000030764">
    <property type="component" value="Unassembled WGS sequence"/>
</dbReference>
<sequence length="106" mass="12025">MAMNVEEALCDFLRRTELSLQLDESAPPGNEALLLAYVRFIKDDQLTQEFLFARDLSTDAKGESIFRVVDHFFKQKVIPLKNIIAVATDGALSMVGCHREFVSYVR</sequence>
<dbReference type="PANTHER" id="PTHR45913:SF22">
    <property type="entry name" value="SCAN BOX DOMAIN-CONTAINING PROTEIN"/>
    <property type="match status" value="1"/>
</dbReference>
<dbReference type="AlphaFoldDB" id="A0A085NBH8"/>
<organism evidence="2">
    <name type="scientific">Trichuris suis</name>
    <name type="common">pig whipworm</name>
    <dbReference type="NCBI Taxonomy" id="68888"/>
    <lineage>
        <taxon>Eukaryota</taxon>
        <taxon>Metazoa</taxon>
        <taxon>Ecdysozoa</taxon>
        <taxon>Nematoda</taxon>
        <taxon>Enoplea</taxon>
        <taxon>Dorylaimia</taxon>
        <taxon>Trichinellida</taxon>
        <taxon>Trichuridae</taxon>
        <taxon>Trichuris</taxon>
    </lineage>
</organism>
<evidence type="ECO:0000313" key="3">
    <source>
        <dbReference type="Proteomes" id="UP000030764"/>
    </source>
</evidence>
<reference evidence="2 3" key="1">
    <citation type="journal article" date="2014" name="Nat. Genet.">
        <title>Genome and transcriptome of the porcine whipworm Trichuris suis.</title>
        <authorList>
            <person name="Jex A.R."/>
            <person name="Nejsum P."/>
            <person name="Schwarz E.M."/>
            <person name="Hu L."/>
            <person name="Young N.D."/>
            <person name="Hall R.S."/>
            <person name="Korhonen P.K."/>
            <person name="Liao S."/>
            <person name="Thamsborg S."/>
            <person name="Xia J."/>
            <person name="Xu P."/>
            <person name="Wang S."/>
            <person name="Scheerlinck J.P."/>
            <person name="Hofmann A."/>
            <person name="Sternberg P.W."/>
            <person name="Wang J."/>
            <person name="Gasser R.B."/>
        </authorList>
    </citation>
    <scope>NUCLEOTIDE SEQUENCE [LARGE SCALE GENOMIC DNA]</scope>
    <source>
        <strain evidence="2">DCEP-RM93F</strain>
        <strain evidence="1">DCEP-RM93M</strain>
    </source>
</reference>
<evidence type="ECO:0008006" key="4">
    <source>
        <dbReference type="Google" id="ProtNLM"/>
    </source>
</evidence>
<protein>
    <recommendedName>
        <fullName evidence="4">DUF4371 domain-containing protein</fullName>
    </recommendedName>
</protein>
<evidence type="ECO:0000313" key="1">
    <source>
        <dbReference type="EMBL" id="KFD56646.1"/>
    </source>
</evidence>